<reference evidence="3 4" key="1">
    <citation type="journal article" date="2016" name="Nat. Commun.">
        <title>Thousands of microbial genomes shed light on interconnected biogeochemical processes in an aquifer system.</title>
        <authorList>
            <person name="Anantharaman K."/>
            <person name="Brown C.T."/>
            <person name="Hug L.A."/>
            <person name="Sharon I."/>
            <person name="Castelle C.J."/>
            <person name="Probst A.J."/>
            <person name="Thomas B.C."/>
            <person name="Singh A."/>
            <person name="Wilkins M.J."/>
            <person name="Karaoz U."/>
            <person name="Brodie E.L."/>
            <person name="Williams K.H."/>
            <person name="Hubbard S.S."/>
            <person name="Banfield J.F."/>
        </authorList>
    </citation>
    <scope>NUCLEOTIDE SEQUENCE [LARGE SCALE GENOMIC DNA]</scope>
</reference>
<dbReference type="Proteomes" id="UP000177698">
    <property type="component" value="Unassembled WGS sequence"/>
</dbReference>
<dbReference type="AlphaFoldDB" id="A0A1F7IBD0"/>
<accession>A0A1F7IBD0</accession>
<dbReference type="InterPro" id="IPR048846">
    <property type="entry name" value="PaaX-like_central"/>
</dbReference>
<dbReference type="Pfam" id="PF08223">
    <property type="entry name" value="PaaX_C"/>
    <property type="match status" value="1"/>
</dbReference>
<dbReference type="Pfam" id="PF20803">
    <property type="entry name" value="PaaX_M"/>
    <property type="match status" value="1"/>
</dbReference>
<dbReference type="EMBL" id="MGAG01000020">
    <property type="protein sequence ID" value="OGK40671.1"/>
    <property type="molecule type" value="Genomic_DNA"/>
</dbReference>
<evidence type="ECO:0000313" key="3">
    <source>
        <dbReference type="EMBL" id="OGK40671.1"/>
    </source>
</evidence>
<dbReference type="InterPro" id="IPR013225">
    <property type="entry name" value="PaaX_C"/>
</dbReference>
<feature type="domain" description="Transcriptional repressor PaaX-like C-terminal" evidence="1">
    <location>
        <begin position="214"/>
        <end position="280"/>
    </location>
</feature>
<dbReference type="Gene3D" id="3.30.70.2650">
    <property type="match status" value="1"/>
</dbReference>
<dbReference type="GO" id="GO:0006351">
    <property type="term" value="P:DNA-templated transcription"/>
    <property type="evidence" value="ECO:0007669"/>
    <property type="project" value="TreeGrafter"/>
</dbReference>
<sequence length="282" mass="33639">MTNIISSVKVVYMGIKERRTKILLALILLSDVNLDFVTFDEKLQRVFDLSFNQKTRGTISTLLKEKFIEKRTDNNHSTTTNSDQNLMLQEPSDKSLTFGNRYRLTDSGFNELTLKFPFFRFLREKWDSKWRILSYEIPEKKREVRDRLRREVSGWGLGPWHRSFWLTPHPIINNLRELVFQKEEEKYIQAFEAEYLVGSRDILIEKVWRKSTLDKKYRDIFKIWHEVLSKDGEKLDKFIKIITTYVEILKIDPGLPIELVGNNWIGFEAFNVFKEIRSILFS</sequence>
<dbReference type="PANTHER" id="PTHR30319">
    <property type="entry name" value="PHENYLACETIC ACID REGULATOR-RELATED TRANSCRIPTIONAL REPRESSOR"/>
    <property type="match status" value="1"/>
</dbReference>
<dbReference type="STRING" id="1802056.A2954_00030"/>
<dbReference type="PANTHER" id="PTHR30319:SF1">
    <property type="entry name" value="TRANSCRIPTIONAL REPRESSOR PAAX"/>
    <property type="match status" value="1"/>
</dbReference>
<name>A0A1F7IBD0_9BACT</name>
<protein>
    <submittedName>
        <fullName evidence="3">Uncharacterized protein</fullName>
    </submittedName>
</protein>
<evidence type="ECO:0000259" key="2">
    <source>
        <dbReference type="Pfam" id="PF20803"/>
    </source>
</evidence>
<proteinExistence type="predicted"/>
<gene>
    <name evidence="3" type="ORF">A2954_00030</name>
</gene>
<comment type="caution">
    <text evidence="3">The sequence shown here is derived from an EMBL/GenBank/DDBJ whole genome shotgun (WGS) entry which is preliminary data.</text>
</comment>
<organism evidence="3 4">
    <name type="scientific">Candidatus Roizmanbacteria bacterium RIFCSPLOWO2_01_FULL_37_12</name>
    <dbReference type="NCBI Taxonomy" id="1802056"/>
    <lineage>
        <taxon>Bacteria</taxon>
        <taxon>Candidatus Roizmaniibacteriota</taxon>
    </lineage>
</organism>
<feature type="domain" description="Transcriptional repressor PaaX-like central Cas2-like" evidence="2">
    <location>
        <begin position="124"/>
        <end position="198"/>
    </location>
</feature>
<evidence type="ECO:0000313" key="4">
    <source>
        <dbReference type="Proteomes" id="UP000177698"/>
    </source>
</evidence>
<evidence type="ECO:0000259" key="1">
    <source>
        <dbReference type="Pfam" id="PF08223"/>
    </source>
</evidence>